<name>A0ABT8JM08_9BACL</name>
<gene>
    <name evidence="2" type="ORF">P5G49_01680</name>
</gene>
<proteinExistence type="predicted"/>
<sequence length="70" mass="7638">MDDIGLKSELIPLGNQRFSLLKWLSGDKRCLSGDKVPLSGDKVPLSGDKLTLSGDKPMLSGDNQFTHLPR</sequence>
<keyword evidence="3" id="KW-1185">Reference proteome</keyword>
<feature type="region of interest" description="Disordered" evidence="1">
    <location>
        <begin position="47"/>
        <end position="70"/>
    </location>
</feature>
<feature type="compositionally biased region" description="Polar residues" evidence="1">
    <location>
        <begin position="61"/>
        <end position="70"/>
    </location>
</feature>
<reference evidence="2" key="1">
    <citation type="submission" date="2023-03" db="EMBL/GenBank/DDBJ databases">
        <title>MT1 and MT2 Draft Genomes of Novel Species.</title>
        <authorList>
            <person name="Venkateswaran K."/>
        </authorList>
    </citation>
    <scope>NUCLEOTIDE SEQUENCE</scope>
    <source>
        <strain evidence="2">F6_3S_P_2</strain>
    </source>
</reference>
<accession>A0ABT8JM08</accession>
<organism evidence="2 3">
    <name type="scientific">Sporosarcina highlanderae</name>
    <dbReference type="NCBI Taxonomy" id="3035916"/>
    <lineage>
        <taxon>Bacteria</taxon>
        <taxon>Bacillati</taxon>
        <taxon>Bacillota</taxon>
        <taxon>Bacilli</taxon>
        <taxon>Bacillales</taxon>
        <taxon>Caryophanaceae</taxon>
        <taxon>Sporosarcina</taxon>
    </lineage>
</organism>
<evidence type="ECO:0000313" key="2">
    <source>
        <dbReference type="EMBL" id="MDN4606188.1"/>
    </source>
</evidence>
<protein>
    <submittedName>
        <fullName evidence="2">Uncharacterized protein</fullName>
    </submittedName>
</protein>
<evidence type="ECO:0000256" key="1">
    <source>
        <dbReference type="SAM" id="MobiDB-lite"/>
    </source>
</evidence>
<evidence type="ECO:0000313" key="3">
    <source>
        <dbReference type="Proteomes" id="UP001175097"/>
    </source>
</evidence>
<dbReference type="EMBL" id="JAROCC010000001">
    <property type="protein sequence ID" value="MDN4606188.1"/>
    <property type="molecule type" value="Genomic_DNA"/>
</dbReference>
<dbReference type="RefSeq" id="WP_301241729.1">
    <property type="nucleotide sequence ID" value="NZ_JAROCC010000001.1"/>
</dbReference>
<comment type="caution">
    <text evidence="2">The sequence shown here is derived from an EMBL/GenBank/DDBJ whole genome shotgun (WGS) entry which is preliminary data.</text>
</comment>
<dbReference type="Proteomes" id="UP001175097">
    <property type="component" value="Unassembled WGS sequence"/>
</dbReference>